<keyword evidence="7" id="KW-0539">Nucleus</keyword>
<dbReference type="EMBL" id="GAMC01011580">
    <property type="protein sequence ID" value="JAB94975.1"/>
    <property type="molecule type" value="mRNA"/>
</dbReference>
<keyword evidence="3" id="KW-0509">mRNA transport</keyword>
<keyword evidence="6" id="KW-0906">Nuclear pore complex</keyword>
<feature type="region of interest" description="Disordered" evidence="10">
    <location>
        <begin position="1809"/>
        <end position="1856"/>
    </location>
</feature>
<evidence type="ECO:0000256" key="1">
    <source>
        <dbReference type="ARBA" id="ARBA00004567"/>
    </source>
</evidence>
<dbReference type="GO" id="GO:0006606">
    <property type="term" value="P:protein import into nucleus"/>
    <property type="evidence" value="ECO:0007669"/>
    <property type="project" value="TreeGrafter"/>
</dbReference>
<dbReference type="GO" id="GO:0017056">
    <property type="term" value="F:structural constituent of nuclear pore"/>
    <property type="evidence" value="ECO:0007669"/>
    <property type="project" value="InterPro"/>
</dbReference>
<proteinExistence type="evidence at transcript level"/>
<dbReference type="GO" id="GO:0006405">
    <property type="term" value="P:RNA export from nucleus"/>
    <property type="evidence" value="ECO:0007669"/>
    <property type="project" value="TreeGrafter"/>
</dbReference>
<dbReference type="Pfam" id="PF10487">
    <property type="entry name" value="Nup188_N"/>
    <property type="match status" value="1"/>
</dbReference>
<dbReference type="PANTHER" id="PTHR31431:SF1">
    <property type="entry name" value="NUCLEOPORIN NUP188"/>
    <property type="match status" value="1"/>
</dbReference>
<dbReference type="InterPro" id="IPR018864">
    <property type="entry name" value="Nucleoporin_Nup188_N"/>
</dbReference>
<gene>
    <name evidence="13" type="primary">NU188</name>
</gene>
<feature type="compositionally biased region" description="Low complexity" evidence="10">
    <location>
        <begin position="1741"/>
        <end position="1761"/>
    </location>
</feature>
<dbReference type="OrthoDB" id="102511at2759"/>
<evidence type="ECO:0000256" key="2">
    <source>
        <dbReference type="ARBA" id="ARBA00022448"/>
    </source>
</evidence>
<dbReference type="PANTHER" id="PTHR31431">
    <property type="entry name" value="NUCLEOPORIN NUP188 HOMOLOG"/>
    <property type="match status" value="1"/>
</dbReference>
<evidence type="ECO:0000256" key="5">
    <source>
        <dbReference type="ARBA" id="ARBA00023010"/>
    </source>
</evidence>
<name>W8B1M3_CERCA</name>
<feature type="domain" description="Nucleoporin Nup188 N-terminal" evidence="11">
    <location>
        <begin position="30"/>
        <end position="472"/>
    </location>
</feature>
<protein>
    <recommendedName>
        <fullName evidence="9">Nucleoporin NUP188</fullName>
    </recommendedName>
</protein>
<keyword evidence="4" id="KW-0653">Protein transport</keyword>
<accession>W8B1M3</accession>
<evidence type="ECO:0000256" key="10">
    <source>
        <dbReference type="SAM" id="MobiDB-lite"/>
    </source>
</evidence>
<sequence length="1910" mass="218859">MSANGSVITDWKRLWQLVSGIHHETPESTVREELLNVSKELQDGVLQFRKRNASNVKLEDLLKEKKQQKLLPFTQNLQELLDLESQQCWEILCYYLTNEYRGSASSLAAHISSESNMSKLLDDIWGYYTLERMIVLKIVKNLLLFYKIPNHPYHEQYKEILNKITLPKLRDSYLNQLEQLINEYPPNQLANGEFFDYHTRLVVWSEGNAREINEVLHILLLICEHLPFELKHIEKLFNCFRQHTFGRQQSYLDMSKPLHNELMTRLAYSETMLLLKCIDLSDTATNLARNIIDALDKDITRMYYNPENGPLLLGWMLLKVRFTKAIEDPETFLPCQLLGKRAIDLRCFEYLHNLLTSSMFKDDSLVSRIVRKTVYNMLTQMCNFFDADGSCARHPYIYKLLSELLSWPTLAKEFCADEEKGVRSLFNTLLETFPVDFVHLSNLADALTKAGMTNFIKSQLETLPIYTDLYDECKYPLRAINEEDYILTADVQPFAHLDFIIPARSTAVIMSRPEGYCVHFRTSLNYFVVLHHEINCLLAETVQNQGDWSQNERVKRINAGLQYLQSVLQRSKSLNEITAEMVHPTEMCIDLLNKFKAVPQPPVEMLANCLNVCTMLLPLVDAEIYARVIHLHILPAITNETLDNYEDYASGICFDSRIVGTYLVDVEKKLERYDFLNAYLGFLRTYTKLQRKNFFKIEIPGLIFLLREVFPHMHAWGFQSETERHKIYTEIMGFVCDILDTVTSLCDKNEPINAEKQFLRDICIYSLSNMENGMVLLRFVALGNAYLQHTMEMESNWMIQQSHGIVLLVRLAMRILMQLLRLKTTTQKTIELSPLEALIYTQPKQRDTLRIIPVVTSYMSNIFDRWLPILSCRLLRRIALEFNMSLLACLDMEPDQIRLTFLQRLPDELESDSLKIAILELVEACIEKQPGVTEAFFKVIAAQEKRFLGKEVGVQIADSILTFLEDYLEAVAKDPKTVEHTLPSKIMNIFHSLWKNGMQSLVEDLTKRPKFWSQLCNPLFSTLGENARVYTQLLNILSIEIFSTPANGNSELKDVVLCFFEAANFEKWLNYVFNMPKTPAADPYRAVELFTEDVPEWLCRLAAFKSFLIILLKKQPHFVEVPTKQLKKLAEQTLVTLVDRAEFIEDLRPFIVLSELYLFVLLSFKLSYTDSPQEDTEMLKQVLKLLSRLSSCYEDLHVRAKEACLAFTIKCADLLAAELLNDSDSALNFLYSVVSIICTELQTLENSARVEKQSKQELENLQQTSSNSLVLSFNLLKTVASIFHDAGPGNWDLPFIVNKVFQRLLSCARSILQLYSKQNLTVELLDVLIVFAKGNCSAEFLHCDVGDYLWLKLLPPKDLLQTNFAALGQAQSDESNWTVQKWWPIYTRGITLVTILFEKHRHYFVKHALQFVGIHEEYLVDSLLLAKQTLEPKAMELIKSTTTLVSHLVEFETLWRLEHSQSLFNLMRAVQVLMGHAISMFHQPKNLKCLIAGRNLQLDILADIERPGFTDEVISAFNNLTEIITLSVQCLLRFSPKLLDLICAPEFLVSKWEPMFEIHFGAPKMNETAITLTFGTVLSIVGVFTKVLNLQGHGFHEVPLNVLPSTAGDGTSTSQVGGTTALARSQRQFSKSVSITSVSSANCPPNELLSNLDGELCLLALEHILMLAASQSMLALKNPYLPAREKQIVRREISTELLTYHEFVRKKVLIDHREHREMWYRRKHGMVHMELGNSSAAGGKSTTTNSAATVKSSSSAAAQSTGRRHSSDLRVNVVRRLYLQQEHNRQIQQSTPQPAAFDMSRVISPIGATERGHGAQQQQQPTAISSTPQLSRPPLRRQGEPTQLGGEVKRNYGGDSTVEQVEDDDVEVVEEIQYFPPEEPTYTPLSYVQLVEEDYLHFMSNLFTVICQSD</sequence>
<dbReference type="GO" id="GO:0044611">
    <property type="term" value="C:nuclear pore inner ring"/>
    <property type="evidence" value="ECO:0007669"/>
    <property type="project" value="TreeGrafter"/>
</dbReference>
<feature type="compositionally biased region" description="Polar residues" evidence="10">
    <location>
        <begin position="1815"/>
        <end position="1830"/>
    </location>
</feature>
<evidence type="ECO:0000256" key="6">
    <source>
        <dbReference type="ARBA" id="ARBA00023132"/>
    </source>
</evidence>
<keyword evidence="2" id="KW-0813">Transport</keyword>
<evidence type="ECO:0000256" key="9">
    <source>
        <dbReference type="ARBA" id="ARBA00040174"/>
    </source>
</evidence>
<comment type="subcellular location">
    <subcellularLocation>
        <location evidence="1">Nucleus</location>
        <location evidence="1">Nuclear pore complex</location>
    </subcellularLocation>
</comment>
<evidence type="ECO:0000313" key="13">
    <source>
        <dbReference type="EMBL" id="JAB94975.1"/>
    </source>
</evidence>
<evidence type="ECO:0000256" key="3">
    <source>
        <dbReference type="ARBA" id="ARBA00022816"/>
    </source>
</evidence>
<reference evidence="13" key="1">
    <citation type="submission" date="2013-07" db="EMBL/GenBank/DDBJ databases">
        <authorList>
            <person name="Geib S."/>
        </authorList>
    </citation>
    <scope>NUCLEOTIDE SEQUENCE</scope>
</reference>
<evidence type="ECO:0000256" key="8">
    <source>
        <dbReference type="ARBA" id="ARBA00038387"/>
    </source>
</evidence>
<evidence type="ECO:0000259" key="11">
    <source>
        <dbReference type="Pfam" id="PF10487"/>
    </source>
</evidence>
<reference evidence="13" key="2">
    <citation type="journal article" date="2014" name="BMC Genomics">
        <title>A genomic perspective to assessing quality of mass-reared SIT flies used in Mediterranean fruit fly (Ceratitis capitata) eradication in California.</title>
        <authorList>
            <person name="Calla B."/>
            <person name="Hall B."/>
            <person name="Hou S."/>
            <person name="Geib S.M."/>
        </authorList>
    </citation>
    <scope>NUCLEOTIDE SEQUENCE</scope>
</reference>
<evidence type="ECO:0000256" key="4">
    <source>
        <dbReference type="ARBA" id="ARBA00022927"/>
    </source>
</evidence>
<feature type="region of interest" description="Disordered" evidence="10">
    <location>
        <begin position="1732"/>
        <end position="1769"/>
    </location>
</feature>
<dbReference type="InterPro" id="IPR048883">
    <property type="entry name" value="Nup188_N-subdom_III"/>
</dbReference>
<dbReference type="Pfam" id="PF21093">
    <property type="entry name" value="Nup188_N-subdom_III"/>
    <property type="match status" value="1"/>
</dbReference>
<feature type="domain" description="Nucleoporin Nup188 N-terminal subdomain III" evidence="12">
    <location>
        <begin position="518"/>
        <end position="938"/>
    </location>
</feature>
<keyword evidence="5" id="KW-0811">Translocation</keyword>
<comment type="similarity">
    <text evidence="8">Belongs to the Nup188 family.</text>
</comment>
<evidence type="ECO:0000259" key="12">
    <source>
        <dbReference type="Pfam" id="PF21093"/>
    </source>
</evidence>
<evidence type="ECO:0000256" key="7">
    <source>
        <dbReference type="ARBA" id="ARBA00023242"/>
    </source>
</evidence>
<dbReference type="InterPro" id="IPR044840">
    <property type="entry name" value="Nup188"/>
</dbReference>
<organism evidence="13">
    <name type="scientific">Ceratitis capitata</name>
    <name type="common">Mediterranean fruit fly</name>
    <name type="synonym">Tephritis capitata</name>
    <dbReference type="NCBI Taxonomy" id="7213"/>
    <lineage>
        <taxon>Eukaryota</taxon>
        <taxon>Metazoa</taxon>
        <taxon>Ecdysozoa</taxon>
        <taxon>Arthropoda</taxon>
        <taxon>Hexapoda</taxon>
        <taxon>Insecta</taxon>
        <taxon>Pterygota</taxon>
        <taxon>Neoptera</taxon>
        <taxon>Endopterygota</taxon>
        <taxon>Diptera</taxon>
        <taxon>Brachycera</taxon>
        <taxon>Muscomorpha</taxon>
        <taxon>Tephritoidea</taxon>
        <taxon>Tephritidae</taxon>
        <taxon>Ceratitis</taxon>
        <taxon>Ceratitis</taxon>
    </lineage>
</organism>
<dbReference type="GO" id="GO:0051028">
    <property type="term" value="P:mRNA transport"/>
    <property type="evidence" value="ECO:0007669"/>
    <property type="project" value="UniProtKB-KW"/>
</dbReference>